<dbReference type="Proteomes" id="UP000572635">
    <property type="component" value="Unassembled WGS sequence"/>
</dbReference>
<sequence>MFCGDPLAPGYADCTHQMTIFAIASSIPAMLALILMVAAFATPAMRAEPALRTRTLGYSLLAWAIAGFTLVMGVLPSV</sequence>
<proteinExistence type="predicted"/>
<accession>A0A7W8QPS2</accession>
<organism evidence="2 3">
    <name type="scientific">Nocardiopsis composta</name>
    <dbReference type="NCBI Taxonomy" id="157465"/>
    <lineage>
        <taxon>Bacteria</taxon>
        <taxon>Bacillati</taxon>
        <taxon>Actinomycetota</taxon>
        <taxon>Actinomycetes</taxon>
        <taxon>Streptosporangiales</taxon>
        <taxon>Nocardiopsidaceae</taxon>
        <taxon>Nocardiopsis</taxon>
    </lineage>
</organism>
<evidence type="ECO:0000313" key="2">
    <source>
        <dbReference type="EMBL" id="MBB5434224.1"/>
    </source>
</evidence>
<name>A0A7W8QPS2_9ACTN</name>
<comment type="caution">
    <text evidence="2">The sequence shown here is derived from an EMBL/GenBank/DDBJ whole genome shotgun (WGS) entry which is preliminary data.</text>
</comment>
<keyword evidence="1" id="KW-1133">Transmembrane helix</keyword>
<reference evidence="2 3" key="1">
    <citation type="submission" date="2020-08" db="EMBL/GenBank/DDBJ databases">
        <title>Sequencing the genomes of 1000 actinobacteria strains.</title>
        <authorList>
            <person name="Klenk H.-P."/>
        </authorList>
    </citation>
    <scope>NUCLEOTIDE SEQUENCE [LARGE SCALE GENOMIC DNA]</scope>
    <source>
        <strain evidence="2 3">DSM 44551</strain>
    </source>
</reference>
<protein>
    <submittedName>
        <fullName evidence="2">Uncharacterized protein</fullName>
    </submittedName>
</protein>
<keyword evidence="1" id="KW-0812">Transmembrane</keyword>
<evidence type="ECO:0000313" key="3">
    <source>
        <dbReference type="Proteomes" id="UP000572635"/>
    </source>
</evidence>
<keyword evidence="1" id="KW-0472">Membrane</keyword>
<dbReference type="RefSeq" id="WP_184394671.1">
    <property type="nucleotide sequence ID" value="NZ_BAAAJD010000021.1"/>
</dbReference>
<dbReference type="AlphaFoldDB" id="A0A7W8QPS2"/>
<feature type="transmembrane region" description="Helical" evidence="1">
    <location>
        <begin position="20"/>
        <end position="44"/>
    </location>
</feature>
<evidence type="ECO:0000256" key="1">
    <source>
        <dbReference type="SAM" id="Phobius"/>
    </source>
</evidence>
<feature type="transmembrane region" description="Helical" evidence="1">
    <location>
        <begin position="56"/>
        <end position="75"/>
    </location>
</feature>
<gene>
    <name evidence="2" type="ORF">HDA36_004308</name>
</gene>
<keyword evidence="3" id="KW-1185">Reference proteome</keyword>
<dbReference type="EMBL" id="JACHDB010000001">
    <property type="protein sequence ID" value="MBB5434224.1"/>
    <property type="molecule type" value="Genomic_DNA"/>
</dbReference>